<evidence type="ECO:0000256" key="6">
    <source>
        <dbReference type="ARBA" id="ARBA00023136"/>
    </source>
</evidence>
<feature type="compositionally biased region" description="Basic and acidic residues" evidence="7">
    <location>
        <begin position="770"/>
        <end position="793"/>
    </location>
</feature>
<dbReference type="Proteomes" id="UP001283361">
    <property type="component" value="Unassembled WGS sequence"/>
</dbReference>
<evidence type="ECO:0000259" key="9">
    <source>
        <dbReference type="PROSITE" id="PS50850"/>
    </source>
</evidence>
<feature type="transmembrane region" description="Helical" evidence="8">
    <location>
        <begin position="266"/>
        <end position="287"/>
    </location>
</feature>
<dbReference type="PROSITE" id="PS50850">
    <property type="entry name" value="MFS"/>
    <property type="match status" value="1"/>
</dbReference>
<feature type="region of interest" description="Disordered" evidence="7">
    <location>
        <begin position="55"/>
        <end position="83"/>
    </location>
</feature>
<dbReference type="InterPro" id="IPR011701">
    <property type="entry name" value="MFS"/>
</dbReference>
<feature type="transmembrane region" description="Helical" evidence="8">
    <location>
        <begin position="494"/>
        <end position="519"/>
    </location>
</feature>
<dbReference type="GO" id="GO:0006820">
    <property type="term" value="P:monoatomic anion transport"/>
    <property type="evidence" value="ECO:0007669"/>
    <property type="project" value="TreeGrafter"/>
</dbReference>
<comment type="subcellular location">
    <subcellularLocation>
        <location evidence="1">Membrane</location>
        <topology evidence="1">Multi-pass membrane protein</topology>
    </subcellularLocation>
</comment>
<feature type="compositionally biased region" description="Basic residues" evidence="7">
    <location>
        <begin position="59"/>
        <end position="70"/>
    </location>
</feature>
<feature type="transmembrane region" description="Helical" evidence="8">
    <location>
        <begin position="223"/>
        <end position="246"/>
    </location>
</feature>
<feature type="transmembrane region" description="Helical" evidence="8">
    <location>
        <begin position="100"/>
        <end position="118"/>
    </location>
</feature>
<feature type="compositionally biased region" description="Basic and acidic residues" evidence="7">
    <location>
        <begin position="818"/>
        <end position="836"/>
    </location>
</feature>
<dbReference type="InterPro" id="IPR050382">
    <property type="entry name" value="MFS_Na/Anion_cotransporter"/>
</dbReference>
<name>A0AAE0XWE1_9GAST</name>
<feature type="compositionally biased region" description="Acidic residues" evidence="7">
    <location>
        <begin position="705"/>
        <end position="725"/>
    </location>
</feature>
<evidence type="ECO:0000256" key="3">
    <source>
        <dbReference type="ARBA" id="ARBA00022692"/>
    </source>
</evidence>
<feature type="transmembrane region" description="Helical" evidence="8">
    <location>
        <begin position="434"/>
        <end position="457"/>
    </location>
</feature>
<feature type="domain" description="Major facilitator superfamily (MFS) profile" evidence="9">
    <location>
        <begin position="143"/>
        <end position="586"/>
    </location>
</feature>
<dbReference type="GO" id="GO:0015293">
    <property type="term" value="F:symporter activity"/>
    <property type="evidence" value="ECO:0007669"/>
    <property type="project" value="UniProtKB-KW"/>
</dbReference>
<evidence type="ECO:0000256" key="1">
    <source>
        <dbReference type="ARBA" id="ARBA00004141"/>
    </source>
</evidence>
<evidence type="ECO:0000256" key="2">
    <source>
        <dbReference type="ARBA" id="ARBA00022448"/>
    </source>
</evidence>
<keyword evidence="3 8" id="KW-0812">Transmembrane</keyword>
<feature type="transmembrane region" description="Helical" evidence="8">
    <location>
        <begin position="526"/>
        <end position="548"/>
    </location>
</feature>
<dbReference type="AlphaFoldDB" id="A0AAE0XWE1"/>
<dbReference type="InterPro" id="IPR020846">
    <property type="entry name" value="MFS_dom"/>
</dbReference>
<dbReference type="SUPFAM" id="SSF103473">
    <property type="entry name" value="MFS general substrate transporter"/>
    <property type="match status" value="1"/>
</dbReference>
<sequence length="875" mass="95345">MPVQMVDENGILKRRKLSLDIESASKSVDLRPVVWTTRANQPTFEEAKVNFQLNGASGTKKRKKRAKRERKSKDGVGDLSPTTPPVIEPALPFREKYVSWRYVMVLLFQASFVVAIFLRNNMPVALVCMTKSPSSSSSSSLEASLSSASPSQSMRNDSSVFTTNVMHGNVTSSMIDEDPSSTTFEFDWDGQTQSLLLTAVILLSFSGPLLASALHTCISNKTLLTLGTVLSAALTVVCPLAARISPYCLAAIRIVLGILFKRWDKVIALGILFGFNVPVVGDSLAWWSPQGEKLNMVSWTFSGINLGGIFTSFISGFLCTIPLDNGWPFIFYVFGGLALLWAVAWHFLSSQKPETHPFISETEKAYIIAHRANLEDNGEKKKEKPPYGKILRSIPVLALLMSGCCHLWVVTVLVSYLPVFYVDVLGFNVQEAGVLISVAVVARMLGALMWSALGNFLTSRLSTRRNRKLCLMTGLFIAGLSLIAMSFFDREQRWISFAFLIVSSLAQACGTSTLAAIPLDMAPRYAGLLTGMFVSVSSLLAVTGPPLVSVLTPSGSYPEWQVVMILLGGVNILGAVLFGIFGSASIQPWAKVHRKSMPEIVSPFVTMGRRISTYMEHPPITPISAVPGSGMTKDNPFDFSLDVEANTSRTRNGLVNGSGPGENPDKFFGGIHLRHFVSDAAGNVTRIGGMNGTEAAVGMDNDAFTNEEDNTNGSENSDDGEEEESVSEKGDENDTDTNNDSYRPTRKRAFSEFGLEVTRLPLFLQNITQSKKDGGDPTNPERKRKTGVVERPIDLSGKTDTAEGGRSATGNISSQGALEREKLSRPLSDDPEKTEQIEAVVGQDFSTNGTFETEKRGMQNEISDDDTGQYISIRL</sequence>
<keyword evidence="6 8" id="KW-0472">Membrane</keyword>
<keyword evidence="4" id="KW-0769">Symport</keyword>
<accession>A0AAE0XWE1</accession>
<comment type="caution">
    <text evidence="10">The sequence shown here is derived from an EMBL/GenBank/DDBJ whole genome shotgun (WGS) entry which is preliminary data.</text>
</comment>
<keyword evidence="11" id="KW-1185">Reference proteome</keyword>
<evidence type="ECO:0000256" key="7">
    <source>
        <dbReference type="SAM" id="MobiDB-lite"/>
    </source>
</evidence>
<evidence type="ECO:0000256" key="4">
    <source>
        <dbReference type="ARBA" id="ARBA00022847"/>
    </source>
</evidence>
<dbReference type="Pfam" id="PF07690">
    <property type="entry name" value="MFS_1"/>
    <property type="match status" value="1"/>
</dbReference>
<evidence type="ECO:0000313" key="10">
    <source>
        <dbReference type="EMBL" id="KAK3720284.1"/>
    </source>
</evidence>
<feature type="transmembrane region" description="Helical" evidence="8">
    <location>
        <begin position="329"/>
        <end position="348"/>
    </location>
</feature>
<feature type="transmembrane region" description="Helical" evidence="8">
    <location>
        <begin position="560"/>
        <end position="586"/>
    </location>
</feature>
<feature type="region of interest" description="Disordered" evidence="7">
    <location>
        <begin position="703"/>
        <end position="746"/>
    </location>
</feature>
<keyword evidence="5 8" id="KW-1133">Transmembrane helix</keyword>
<organism evidence="10 11">
    <name type="scientific">Elysia crispata</name>
    <name type="common">lettuce slug</name>
    <dbReference type="NCBI Taxonomy" id="231223"/>
    <lineage>
        <taxon>Eukaryota</taxon>
        <taxon>Metazoa</taxon>
        <taxon>Spiralia</taxon>
        <taxon>Lophotrochozoa</taxon>
        <taxon>Mollusca</taxon>
        <taxon>Gastropoda</taxon>
        <taxon>Heterobranchia</taxon>
        <taxon>Euthyneura</taxon>
        <taxon>Panpulmonata</taxon>
        <taxon>Sacoglossa</taxon>
        <taxon>Placobranchoidea</taxon>
        <taxon>Plakobranchidae</taxon>
        <taxon>Elysia</taxon>
    </lineage>
</organism>
<dbReference type="Gene3D" id="1.20.1250.20">
    <property type="entry name" value="MFS general substrate transporter like domains"/>
    <property type="match status" value="2"/>
</dbReference>
<evidence type="ECO:0000256" key="5">
    <source>
        <dbReference type="ARBA" id="ARBA00022989"/>
    </source>
</evidence>
<gene>
    <name evidence="10" type="ORF">RRG08_007905</name>
</gene>
<feature type="transmembrane region" description="Helical" evidence="8">
    <location>
        <begin position="469"/>
        <end position="488"/>
    </location>
</feature>
<feature type="compositionally biased region" description="Low complexity" evidence="7">
    <location>
        <begin position="133"/>
        <end position="153"/>
    </location>
</feature>
<dbReference type="FunFam" id="1.20.1250.20:FF:000003">
    <property type="entry name" value="Solute carrier family 17 member 3"/>
    <property type="match status" value="1"/>
</dbReference>
<dbReference type="InterPro" id="IPR036259">
    <property type="entry name" value="MFS_trans_sf"/>
</dbReference>
<feature type="region of interest" description="Disordered" evidence="7">
    <location>
        <begin position="133"/>
        <end position="157"/>
    </location>
</feature>
<dbReference type="PANTHER" id="PTHR11662">
    <property type="entry name" value="SOLUTE CARRIER FAMILY 17"/>
    <property type="match status" value="1"/>
</dbReference>
<reference evidence="10" key="1">
    <citation type="journal article" date="2023" name="G3 (Bethesda)">
        <title>A reference genome for the long-term kleptoplast-retaining sea slug Elysia crispata morphotype clarki.</title>
        <authorList>
            <person name="Eastman K.E."/>
            <person name="Pendleton A.L."/>
            <person name="Shaikh M.A."/>
            <person name="Suttiyut T."/>
            <person name="Ogas R."/>
            <person name="Tomko P."/>
            <person name="Gavelis G."/>
            <person name="Widhalm J.R."/>
            <person name="Wisecaver J.H."/>
        </authorList>
    </citation>
    <scope>NUCLEOTIDE SEQUENCE</scope>
    <source>
        <strain evidence="10">ECLA1</strain>
    </source>
</reference>
<feature type="region of interest" description="Disordered" evidence="7">
    <location>
        <begin position="766"/>
        <end position="875"/>
    </location>
</feature>
<evidence type="ECO:0000313" key="11">
    <source>
        <dbReference type="Proteomes" id="UP001283361"/>
    </source>
</evidence>
<keyword evidence="2" id="KW-0813">Transport</keyword>
<feature type="transmembrane region" description="Helical" evidence="8">
    <location>
        <begin position="194"/>
        <end position="211"/>
    </location>
</feature>
<dbReference type="PANTHER" id="PTHR11662:SF399">
    <property type="entry name" value="FI19708P1-RELATED"/>
    <property type="match status" value="1"/>
</dbReference>
<dbReference type="GO" id="GO:0016020">
    <property type="term" value="C:membrane"/>
    <property type="evidence" value="ECO:0007669"/>
    <property type="project" value="UniProtKB-SubCell"/>
</dbReference>
<evidence type="ECO:0000256" key="8">
    <source>
        <dbReference type="SAM" id="Phobius"/>
    </source>
</evidence>
<feature type="transmembrane region" description="Helical" evidence="8">
    <location>
        <begin position="390"/>
        <end position="414"/>
    </location>
</feature>
<feature type="transmembrane region" description="Helical" evidence="8">
    <location>
        <begin position="299"/>
        <end position="323"/>
    </location>
</feature>
<protein>
    <recommendedName>
        <fullName evidence="9">Major facilitator superfamily (MFS) profile domain-containing protein</fullName>
    </recommendedName>
</protein>
<dbReference type="EMBL" id="JAWDGP010007407">
    <property type="protein sequence ID" value="KAK3720284.1"/>
    <property type="molecule type" value="Genomic_DNA"/>
</dbReference>
<proteinExistence type="predicted"/>